<keyword evidence="1" id="KW-0433">Leucine-rich repeat</keyword>
<dbReference type="SUPFAM" id="SSF52058">
    <property type="entry name" value="L domain-like"/>
    <property type="match status" value="1"/>
</dbReference>
<organism evidence="4 5">
    <name type="scientific">Lithocarpus litseifolius</name>
    <dbReference type="NCBI Taxonomy" id="425828"/>
    <lineage>
        <taxon>Eukaryota</taxon>
        <taxon>Viridiplantae</taxon>
        <taxon>Streptophyta</taxon>
        <taxon>Embryophyta</taxon>
        <taxon>Tracheophyta</taxon>
        <taxon>Spermatophyta</taxon>
        <taxon>Magnoliopsida</taxon>
        <taxon>eudicotyledons</taxon>
        <taxon>Gunneridae</taxon>
        <taxon>Pentapetalae</taxon>
        <taxon>rosids</taxon>
        <taxon>fabids</taxon>
        <taxon>Fagales</taxon>
        <taxon>Fagaceae</taxon>
        <taxon>Lithocarpus</taxon>
    </lineage>
</organism>
<evidence type="ECO:0000259" key="3">
    <source>
        <dbReference type="Pfam" id="PF25019"/>
    </source>
</evidence>
<dbReference type="Pfam" id="PF25019">
    <property type="entry name" value="LRR_R13L1-DRL21"/>
    <property type="match status" value="1"/>
</dbReference>
<keyword evidence="5" id="KW-1185">Reference proteome</keyword>
<dbReference type="InterPro" id="IPR032675">
    <property type="entry name" value="LRR_dom_sf"/>
</dbReference>
<evidence type="ECO:0000256" key="1">
    <source>
        <dbReference type="ARBA" id="ARBA00022614"/>
    </source>
</evidence>
<evidence type="ECO:0000256" key="2">
    <source>
        <dbReference type="ARBA" id="ARBA00022821"/>
    </source>
</evidence>
<dbReference type="GO" id="GO:0006952">
    <property type="term" value="P:defense response"/>
    <property type="evidence" value="ECO:0007669"/>
    <property type="project" value="UniProtKB-KW"/>
</dbReference>
<keyword evidence="2" id="KW-0611">Plant defense</keyword>
<sequence>MAGRDWRRSLVDLTITNCADLESILPHEHLWPICTSLQSLSIDGCDKLSTLPDAQHNLHYLKYFEVEHCRNLRSFPSIQGIASFLQRLQISCGDEVLPTGLQSCISLQYLCIFNCPHLKQIPDLRNFHSLTQLIIGECSSLIAIPDLNELPSLTQFVIWDCSNLLLIPDLKELSSLTKLTIFGCPNLKSIPDIRELHFLTDLDIRKCQKLTRVTDSLDFLTRLKRLWIGDFCKELNSFPSLNSIQHSLKELHLYGWASLNSLPKEIQCFTALQSLEISGFDEMNTLPEWLGNLSSLQRLYIYNCKKLMYLPKMQAMRCLSKLEQLSICNCPKLEERCSEGSGAEWSKIAHIPIFTTNSMTIRKYS</sequence>
<protein>
    <recommendedName>
        <fullName evidence="3">R13L1/DRL21-like LRR repeat region domain-containing protein</fullName>
    </recommendedName>
</protein>
<dbReference type="AlphaFoldDB" id="A0AAW2CHB5"/>
<dbReference type="InterPro" id="IPR056789">
    <property type="entry name" value="LRR_R13L1-DRL21"/>
</dbReference>
<dbReference type="PANTHER" id="PTHR36766:SF70">
    <property type="entry name" value="DISEASE RESISTANCE PROTEIN RGA4"/>
    <property type="match status" value="1"/>
</dbReference>
<dbReference type="Gene3D" id="3.80.10.10">
    <property type="entry name" value="Ribonuclease Inhibitor"/>
    <property type="match status" value="3"/>
</dbReference>
<gene>
    <name evidence="4" type="ORF">SO802_022266</name>
</gene>
<reference evidence="4 5" key="1">
    <citation type="submission" date="2024-01" db="EMBL/GenBank/DDBJ databases">
        <title>A telomere-to-telomere, gap-free genome of sweet tea (Lithocarpus litseifolius).</title>
        <authorList>
            <person name="Zhou J."/>
        </authorList>
    </citation>
    <scope>NUCLEOTIDE SEQUENCE [LARGE SCALE GENOMIC DNA]</scope>
    <source>
        <strain evidence="4">Zhou-2022a</strain>
        <tissue evidence="4">Leaf</tissue>
    </source>
</reference>
<dbReference type="PANTHER" id="PTHR36766">
    <property type="entry name" value="PLANT BROAD-SPECTRUM MILDEW RESISTANCE PROTEIN RPW8"/>
    <property type="match status" value="1"/>
</dbReference>
<dbReference type="Proteomes" id="UP001459277">
    <property type="component" value="Unassembled WGS sequence"/>
</dbReference>
<evidence type="ECO:0000313" key="5">
    <source>
        <dbReference type="Proteomes" id="UP001459277"/>
    </source>
</evidence>
<comment type="caution">
    <text evidence="4">The sequence shown here is derived from an EMBL/GenBank/DDBJ whole genome shotgun (WGS) entry which is preliminary data.</text>
</comment>
<name>A0AAW2CHB5_9ROSI</name>
<dbReference type="EMBL" id="JAZDWU010000007">
    <property type="protein sequence ID" value="KAK9997580.1"/>
    <property type="molecule type" value="Genomic_DNA"/>
</dbReference>
<proteinExistence type="predicted"/>
<accession>A0AAW2CHB5</accession>
<feature type="domain" description="R13L1/DRL21-like LRR repeat region" evidence="3">
    <location>
        <begin position="267"/>
        <end position="328"/>
    </location>
</feature>
<evidence type="ECO:0000313" key="4">
    <source>
        <dbReference type="EMBL" id="KAK9997580.1"/>
    </source>
</evidence>